<feature type="transmembrane region" description="Helical" evidence="1">
    <location>
        <begin position="15"/>
        <end position="34"/>
    </location>
</feature>
<dbReference type="AlphaFoldDB" id="A0ABD1MEN3"/>
<dbReference type="EMBL" id="JBGMDY010000005">
    <property type="protein sequence ID" value="KAL2334257.1"/>
    <property type="molecule type" value="Genomic_DNA"/>
</dbReference>
<evidence type="ECO:0000313" key="3">
    <source>
        <dbReference type="Proteomes" id="UP001603857"/>
    </source>
</evidence>
<protein>
    <submittedName>
        <fullName evidence="2">Uncharacterized protein</fullName>
    </submittedName>
</protein>
<organism evidence="2 3">
    <name type="scientific">Flemingia macrophylla</name>
    <dbReference type="NCBI Taxonomy" id="520843"/>
    <lineage>
        <taxon>Eukaryota</taxon>
        <taxon>Viridiplantae</taxon>
        <taxon>Streptophyta</taxon>
        <taxon>Embryophyta</taxon>
        <taxon>Tracheophyta</taxon>
        <taxon>Spermatophyta</taxon>
        <taxon>Magnoliopsida</taxon>
        <taxon>eudicotyledons</taxon>
        <taxon>Gunneridae</taxon>
        <taxon>Pentapetalae</taxon>
        <taxon>rosids</taxon>
        <taxon>fabids</taxon>
        <taxon>Fabales</taxon>
        <taxon>Fabaceae</taxon>
        <taxon>Papilionoideae</taxon>
        <taxon>50 kb inversion clade</taxon>
        <taxon>NPAAA clade</taxon>
        <taxon>indigoferoid/millettioid clade</taxon>
        <taxon>Phaseoleae</taxon>
        <taxon>Flemingia</taxon>
    </lineage>
</organism>
<evidence type="ECO:0000256" key="1">
    <source>
        <dbReference type="SAM" id="Phobius"/>
    </source>
</evidence>
<keyword evidence="3" id="KW-1185">Reference proteome</keyword>
<name>A0ABD1MEN3_9FABA</name>
<dbReference type="Proteomes" id="UP001603857">
    <property type="component" value="Unassembled WGS sequence"/>
</dbReference>
<feature type="transmembrane region" description="Helical" evidence="1">
    <location>
        <begin position="40"/>
        <end position="60"/>
    </location>
</feature>
<evidence type="ECO:0000313" key="2">
    <source>
        <dbReference type="EMBL" id="KAL2334257.1"/>
    </source>
</evidence>
<accession>A0ABD1MEN3</accession>
<keyword evidence="1" id="KW-1133">Transmembrane helix</keyword>
<keyword evidence="1" id="KW-0812">Transmembrane</keyword>
<comment type="caution">
    <text evidence="2">The sequence shown here is derived from an EMBL/GenBank/DDBJ whole genome shotgun (WGS) entry which is preliminary data.</text>
</comment>
<gene>
    <name evidence="2" type="ORF">Fmac_015470</name>
</gene>
<sequence>MAELKLLTTHISDTVLAITALNDVVMCMLLSFAVELANNWIPLVSMWVLLCNTEFVAFMMEAVKPMMKFVAGRYSADTTGSDESYDSDPRGVQHVCVRCIRVWHDGSEGGFRGEVGRENGRLRGGVVVVIVLCFE</sequence>
<proteinExistence type="predicted"/>
<reference evidence="2 3" key="1">
    <citation type="submission" date="2024-08" db="EMBL/GenBank/DDBJ databases">
        <title>Insights into the chromosomal genome structure of Flemingia macrophylla.</title>
        <authorList>
            <person name="Ding Y."/>
            <person name="Zhao Y."/>
            <person name="Bi W."/>
            <person name="Wu M."/>
            <person name="Zhao G."/>
            <person name="Gong Y."/>
            <person name="Li W."/>
            <person name="Zhang P."/>
        </authorList>
    </citation>
    <scope>NUCLEOTIDE SEQUENCE [LARGE SCALE GENOMIC DNA]</scope>
    <source>
        <strain evidence="2">DYQJB</strain>
        <tissue evidence="2">Leaf</tissue>
    </source>
</reference>
<keyword evidence="1" id="KW-0472">Membrane</keyword>